<reference evidence="10" key="1">
    <citation type="submission" date="2021-03" db="EMBL/GenBank/DDBJ databases">
        <title>Genomic Encyclopedia of Type Strains, Phase IV (KMG-IV): sequencing the most valuable type-strain genomes for metagenomic binning, comparative biology and taxonomic classification.</title>
        <authorList>
            <person name="Goeker M."/>
        </authorList>
    </citation>
    <scope>NUCLEOTIDE SEQUENCE</scope>
    <source>
        <strain evidence="10">DSM 107338</strain>
    </source>
</reference>
<gene>
    <name evidence="10" type="ORF">J2Z64_003850</name>
</gene>
<dbReference type="InterPro" id="IPR013786">
    <property type="entry name" value="AcylCoA_DH/ox_N"/>
</dbReference>
<dbReference type="InterPro" id="IPR037069">
    <property type="entry name" value="AcylCoA_DH/ox_N_sf"/>
</dbReference>
<dbReference type="InterPro" id="IPR009100">
    <property type="entry name" value="AcylCoA_DH/oxidase_NM_dom_sf"/>
</dbReference>
<dbReference type="InterPro" id="IPR046373">
    <property type="entry name" value="Acyl-CoA_Oxase/DH_mid-dom_sf"/>
</dbReference>
<keyword evidence="5 6" id="KW-0560">Oxidoreductase</keyword>
<dbReference type="Gene3D" id="2.40.110.10">
    <property type="entry name" value="Butyryl-CoA Dehydrogenase, subunit A, domain 2"/>
    <property type="match status" value="1"/>
</dbReference>
<dbReference type="InterPro" id="IPR006091">
    <property type="entry name" value="Acyl-CoA_Oxase/DH_mid-dom"/>
</dbReference>
<dbReference type="Gene3D" id="1.10.540.10">
    <property type="entry name" value="Acyl-CoA dehydrogenase/oxidase, N-terminal domain"/>
    <property type="match status" value="1"/>
</dbReference>
<dbReference type="Pfam" id="PF02771">
    <property type="entry name" value="Acyl-CoA_dh_N"/>
    <property type="match status" value="1"/>
</dbReference>
<evidence type="ECO:0000256" key="4">
    <source>
        <dbReference type="ARBA" id="ARBA00022827"/>
    </source>
</evidence>
<dbReference type="AlphaFoldDB" id="A0A9X0YWV6"/>
<proteinExistence type="inferred from homology"/>
<feature type="domain" description="Acyl-CoA oxidase/dehydrogenase middle" evidence="8">
    <location>
        <begin position="129"/>
        <end position="219"/>
    </location>
</feature>
<organism evidence="10 11">
    <name type="scientific">Oceanobacillus polygoni</name>
    <dbReference type="NCBI Taxonomy" id="1235259"/>
    <lineage>
        <taxon>Bacteria</taxon>
        <taxon>Bacillati</taxon>
        <taxon>Bacillota</taxon>
        <taxon>Bacilli</taxon>
        <taxon>Bacillales</taxon>
        <taxon>Bacillaceae</taxon>
        <taxon>Oceanobacillus</taxon>
    </lineage>
</organism>
<evidence type="ECO:0000259" key="9">
    <source>
        <dbReference type="Pfam" id="PF02771"/>
    </source>
</evidence>
<evidence type="ECO:0000256" key="5">
    <source>
        <dbReference type="ARBA" id="ARBA00023002"/>
    </source>
</evidence>
<sequence>MHEQDYYIRNAKDEKLIQYGKRLSNEIQLTAAKYDESGDFPFEHFELLEKEGYFKLTIPKEYGGDELSLYEILLVQEQLAKGSGSTALAVGWHLMTFFSLSNYRPWKEEVFQRLCQDAVQRGSLLNVFATESSAGNIVRGGKPTTIAKKTAGGFVINGRKSFATLSPIVKHFTVLAYVEEEDKVAEFLIEKDESVSVIHTWNALGMRSTGSHDVEMNQVFVPDDALLSYSEKENRFTGNSSAYTLQIPAIYLGVATAARDFIIDYAENKYSPSLGNVISEAAHVKQKIGEIDIHLSVARSYLYSLAEKWDSPLGLRNNLSNEVAIAKYTVCNNAIKIVKLAMNIAGGNALSKDLPLERYFRDVQCGLYNPPHPDMVINQIAAHAIEDYRKKQVVHQ</sequence>
<dbReference type="GO" id="GO:0003995">
    <property type="term" value="F:acyl-CoA dehydrogenase activity"/>
    <property type="evidence" value="ECO:0007669"/>
    <property type="project" value="TreeGrafter"/>
</dbReference>
<evidence type="ECO:0000256" key="2">
    <source>
        <dbReference type="ARBA" id="ARBA00009347"/>
    </source>
</evidence>
<evidence type="ECO:0000256" key="1">
    <source>
        <dbReference type="ARBA" id="ARBA00001974"/>
    </source>
</evidence>
<evidence type="ECO:0000259" key="7">
    <source>
        <dbReference type="Pfam" id="PF00441"/>
    </source>
</evidence>
<evidence type="ECO:0000313" key="11">
    <source>
        <dbReference type="Proteomes" id="UP001138793"/>
    </source>
</evidence>
<dbReference type="PANTHER" id="PTHR43884:SF25">
    <property type="entry name" value="ACYL-COA DEHYDROGENASE YDBM-RELATED"/>
    <property type="match status" value="1"/>
</dbReference>
<evidence type="ECO:0000259" key="8">
    <source>
        <dbReference type="Pfam" id="PF02770"/>
    </source>
</evidence>
<dbReference type="Proteomes" id="UP001138793">
    <property type="component" value="Unassembled WGS sequence"/>
</dbReference>
<keyword evidence="3 6" id="KW-0285">Flavoprotein</keyword>
<feature type="domain" description="Acyl-CoA dehydrogenase/oxidase N-terminal" evidence="9">
    <location>
        <begin position="24"/>
        <end position="97"/>
    </location>
</feature>
<dbReference type="InterPro" id="IPR009075">
    <property type="entry name" value="AcylCo_DH/oxidase_C"/>
</dbReference>
<dbReference type="Pfam" id="PF02770">
    <property type="entry name" value="Acyl-CoA_dh_M"/>
    <property type="match status" value="1"/>
</dbReference>
<dbReference type="OrthoDB" id="9785203at2"/>
<dbReference type="CDD" id="cd00567">
    <property type="entry name" value="ACAD"/>
    <property type="match status" value="1"/>
</dbReference>
<dbReference type="Pfam" id="PF00441">
    <property type="entry name" value="Acyl-CoA_dh_1"/>
    <property type="match status" value="1"/>
</dbReference>
<comment type="similarity">
    <text evidence="2 6">Belongs to the acyl-CoA dehydrogenase family.</text>
</comment>
<dbReference type="Gene3D" id="1.20.140.10">
    <property type="entry name" value="Butyryl-CoA Dehydrogenase, subunit A, domain 3"/>
    <property type="match status" value="1"/>
</dbReference>
<keyword evidence="4 6" id="KW-0274">FAD</keyword>
<keyword evidence="11" id="KW-1185">Reference proteome</keyword>
<evidence type="ECO:0000256" key="6">
    <source>
        <dbReference type="RuleBase" id="RU362125"/>
    </source>
</evidence>
<dbReference type="GO" id="GO:0050660">
    <property type="term" value="F:flavin adenine dinucleotide binding"/>
    <property type="evidence" value="ECO:0007669"/>
    <property type="project" value="InterPro"/>
</dbReference>
<dbReference type="RefSeq" id="WP_149472771.1">
    <property type="nucleotide sequence ID" value="NZ_JAGGMB010000018.1"/>
</dbReference>
<dbReference type="InterPro" id="IPR036250">
    <property type="entry name" value="AcylCo_DH-like_C"/>
</dbReference>
<name>A0A9X0YWV6_9BACI</name>
<dbReference type="EMBL" id="JAGGMB010000018">
    <property type="protein sequence ID" value="MBP2079551.1"/>
    <property type="molecule type" value="Genomic_DNA"/>
</dbReference>
<evidence type="ECO:0000256" key="3">
    <source>
        <dbReference type="ARBA" id="ARBA00022630"/>
    </source>
</evidence>
<dbReference type="PIRSF" id="PIRSF016578">
    <property type="entry name" value="HsaA"/>
    <property type="match status" value="1"/>
</dbReference>
<comment type="caution">
    <text evidence="10">The sequence shown here is derived from an EMBL/GenBank/DDBJ whole genome shotgun (WGS) entry which is preliminary data.</text>
</comment>
<accession>A0A9X0YWV6</accession>
<dbReference type="PANTHER" id="PTHR43884">
    <property type="entry name" value="ACYL-COA DEHYDROGENASE"/>
    <property type="match status" value="1"/>
</dbReference>
<protein>
    <submittedName>
        <fullName evidence="10">Alkylation response protein AidB-like acyl-CoA dehydrogenase</fullName>
    </submittedName>
</protein>
<feature type="domain" description="Acyl-CoA dehydrogenase/oxidase C-terminal" evidence="7">
    <location>
        <begin position="249"/>
        <end position="365"/>
    </location>
</feature>
<dbReference type="SUPFAM" id="SSF47203">
    <property type="entry name" value="Acyl-CoA dehydrogenase C-terminal domain-like"/>
    <property type="match status" value="1"/>
</dbReference>
<comment type="cofactor">
    <cofactor evidence="1 6">
        <name>FAD</name>
        <dbReference type="ChEBI" id="CHEBI:57692"/>
    </cofactor>
</comment>
<dbReference type="SUPFAM" id="SSF56645">
    <property type="entry name" value="Acyl-CoA dehydrogenase NM domain-like"/>
    <property type="match status" value="1"/>
</dbReference>
<evidence type="ECO:0000313" key="10">
    <source>
        <dbReference type="EMBL" id="MBP2079551.1"/>
    </source>
</evidence>